<sequence>MPGYLMVGSKTPADELSELPASALAELGPLLARVEDAVHRVLQTQRVYIGRYGHALGYRAHFHIVPVYDWVETLCWEDARYRILEDLAESPVKATDGAELTLFVWREFCERAVPPAIKGPSVSEAIGLLKAAMRP</sequence>
<keyword evidence="3" id="KW-0378">Hydrolase</keyword>
<feature type="domain" description="HIT" evidence="2">
    <location>
        <begin position="1"/>
        <end position="81"/>
    </location>
</feature>
<gene>
    <name evidence="3" type="ORF">GGE12_003655</name>
</gene>
<dbReference type="InterPro" id="IPR036265">
    <property type="entry name" value="HIT-like_sf"/>
</dbReference>
<dbReference type="Gene3D" id="3.30.428.10">
    <property type="entry name" value="HIT-like"/>
    <property type="match status" value="1"/>
</dbReference>
<dbReference type="EMBL" id="JACIGM010000007">
    <property type="protein sequence ID" value="MBB4275864.1"/>
    <property type="molecule type" value="Genomic_DNA"/>
</dbReference>
<reference evidence="3 4" key="1">
    <citation type="submission" date="2020-08" db="EMBL/GenBank/DDBJ databases">
        <title>Genomic Encyclopedia of Type Strains, Phase IV (KMG-V): Genome sequencing to study the core and pangenomes of soil and plant-associated prokaryotes.</title>
        <authorList>
            <person name="Whitman W."/>
        </authorList>
    </citation>
    <scope>NUCLEOTIDE SEQUENCE [LARGE SCALE GENOMIC DNA]</scope>
    <source>
        <strain evidence="3 4">SEMIA 402</strain>
    </source>
</reference>
<evidence type="ECO:0000259" key="2">
    <source>
        <dbReference type="PROSITE" id="PS51084"/>
    </source>
</evidence>
<evidence type="ECO:0000313" key="4">
    <source>
        <dbReference type="Proteomes" id="UP000533641"/>
    </source>
</evidence>
<dbReference type="SUPFAM" id="SSF54197">
    <property type="entry name" value="HIT-like"/>
    <property type="match status" value="1"/>
</dbReference>
<evidence type="ECO:0000256" key="1">
    <source>
        <dbReference type="PROSITE-ProRule" id="PRU00464"/>
    </source>
</evidence>
<accession>A0A7W6RP03</accession>
<dbReference type="Proteomes" id="UP000533641">
    <property type="component" value="Unassembled WGS sequence"/>
</dbReference>
<evidence type="ECO:0000313" key="3">
    <source>
        <dbReference type="EMBL" id="MBB4275864.1"/>
    </source>
</evidence>
<proteinExistence type="predicted"/>
<dbReference type="InterPro" id="IPR011146">
    <property type="entry name" value="HIT-like"/>
</dbReference>
<dbReference type="PROSITE" id="PS51084">
    <property type="entry name" value="HIT_2"/>
    <property type="match status" value="1"/>
</dbReference>
<name>A0A7W6RP03_9HYPH</name>
<protein>
    <submittedName>
        <fullName evidence="3">Diadenosine tetraphosphate (Ap4A) HIT family hydrolase</fullName>
    </submittedName>
</protein>
<comment type="caution">
    <text evidence="1">Lacks conserved residue(s) required for the propagation of feature annotation.</text>
</comment>
<dbReference type="GO" id="GO:0016787">
    <property type="term" value="F:hydrolase activity"/>
    <property type="evidence" value="ECO:0007669"/>
    <property type="project" value="UniProtKB-KW"/>
</dbReference>
<dbReference type="AlphaFoldDB" id="A0A7W6RP03"/>
<organism evidence="3 4">
    <name type="scientific">Rhizobium mongolense</name>
    <dbReference type="NCBI Taxonomy" id="57676"/>
    <lineage>
        <taxon>Bacteria</taxon>
        <taxon>Pseudomonadati</taxon>
        <taxon>Pseudomonadota</taxon>
        <taxon>Alphaproteobacteria</taxon>
        <taxon>Hyphomicrobiales</taxon>
        <taxon>Rhizobiaceae</taxon>
        <taxon>Rhizobium/Agrobacterium group</taxon>
        <taxon>Rhizobium</taxon>
    </lineage>
</organism>
<comment type="caution">
    <text evidence="3">The sequence shown here is derived from an EMBL/GenBank/DDBJ whole genome shotgun (WGS) entry which is preliminary data.</text>
</comment>